<dbReference type="Pfam" id="PF00107">
    <property type="entry name" value="ADH_zinc_N"/>
    <property type="match status" value="1"/>
</dbReference>
<dbReference type="GO" id="GO:0051903">
    <property type="term" value="F:S-(hydroxymethyl)glutathione dehydrogenase [NAD(P)+] activity"/>
    <property type="evidence" value="ECO:0007669"/>
    <property type="project" value="TreeGrafter"/>
</dbReference>
<dbReference type="EMBL" id="UINC01029225">
    <property type="protein sequence ID" value="SVB11602.1"/>
    <property type="molecule type" value="Genomic_DNA"/>
</dbReference>
<name>A0A382BEC1_9ZZZZ</name>
<keyword evidence="2" id="KW-0479">Metal-binding</keyword>
<dbReference type="PANTHER" id="PTHR43880">
    <property type="entry name" value="ALCOHOL DEHYDROGENASE"/>
    <property type="match status" value="1"/>
</dbReference>
<dbReference type="InterPro" id="IPR013149">
    <property type="entry name" value="ADH-like_C"/>
</dbReference>
<accession>A0A382BEC1</accession>
<dbReference type="GO" id="GO:0008270">
    <property type="term" value="F:zinc ion binding"/>
    <property type="evidence" value="ECO:0007669"/>
    <property type="project" value="InterPro"/>
</dbReference>
<feature type="non-terminal residue" evidence="8">
    <location>
        <position position="345"/>
    </location>
</feature>
<sequence length="345" mass="35818">MRLVKGGGSFAGVKTKAAVLRQMELPRPYAESRPLSVEEVDLDGPGENEVLVQVAGAGLCHSDLSVINGSRPRPVPMVMGHEAAGIVRDVGPGVKGLAPDDHVVFSFVPCCGGCPMCAVGRAPLCEPAYEAAVTGQLLHGGRRFTVSGGEEVNHHQGVSGYSEYTVAAPESLIKIDKSHPIEMATLFGCAIMTGVGAVVNTAKVQPGTSTAIFGVGGVGLSVVLGLKLAGAYPIIAVDMLENKLALARQAGATHVINASEVDPVMALRDLTDGGAADVFEAVGNEKVLAQAYQATRKGGRTITVGLPDPARELTIPALSLVAEERQLMGSYMGSCVPKRDIPRFM</sequence>
<dbReference type="GO" id="GO:0046294">
    <property type="term" value="P:formaldehyde catabolic process"/>
    <property type="evidence" value="ECO:0007669"/>
    <property type="project" value="TreeGrafter"/>
</dbReference>
<dbReference type="Gene3D" id="3.40.50.720">
    <property type="entry name" value="NAD(P)-binding Rossmann-like Domain"/>
    <property type="match status" value="1"/>
</dbReference>
<feature type="domain" description="Alcohol dehydrogenase-like C-terminal" evidence="6">
    <location>
        <begin position="217"/>
        <end position="341"/>
    </location>
</feature>
<dbReference type="InterPro" id="IPR011032">
    <property type="entry name" value="GroES-like_sf"/>
</dbReference>
<organism evidence="8">
    <name type="scientific">marine metagenome</name>
    <dbReference type="NCBI Taxonomy" id="408172"/>
    <lineage>
        <taxon>unclassified sequences</taxon>
        <taxon>metagenomes</taxon>
        <taxon>ecological metagenomes</taxon>
    </lineage>
</organism>
<dbReference type="Gene3D" id="3.90.180.10">
    <property type="entry name" value="Medium-chain alcohol dehydrogenases, catalytic domain"/>
    <property type="match status" value="1"/>
</dbReference>
<dbReference type="FunFam" id="3.40.50.720:FF:000003">
    <property type="entry name" value="S-(hydroxymethyl)glutathione dehydrogenase"/>
    <property type="match status" value="1"/>
</dbReference>
<protein>
    <recommendedName>
        <fullName evidence="9">Enoyl reductase (ER) domain-containing protein</fullName>
    </recommendedName>
</protein>
<dbReference type="SUPFAM" id="SSF51735">
    <property type="entry name" value="NAD(P)-binding Rossmann-fold domains"/>
    <property type="match status" value="1"/>
</dbReference>
<evidence type="ECO:0000313" key="8">
    <source>
        <dbReference type="EMBL" id="SVB11602.1"/>
    </source>
</evidence>
<evidence type="ECO:0008006" key="9">
    <source>
        <dbReference type="Google" id="ProtNLM"/>
    </source>
</evidence>
<feature type="domain" description="Alcohol dehydrogenase-like N-terminal" evidence="7">
    <location>
        <begin position="46"/>
        <end position="176"/>
    </location>
</feature>
<dbReference type="PANTHER" id="PTHR43880:SF12">
    <property type="entry name" value="ALCOHOL DEHYDROGENASE CLASS-3"/>
    <property type="match status" value="1"/>
</dbReference>
<proteinExistence type="predicted"/>
<keyword evidence="5" id="KW-0520">NAD</keyword>
<gene>
    <name evidence="8" type="ORF">METZ01_LOCUS164456</name>
</gene>
<comment type="cofactor">
    <cofactor evidence="1">
        <name>Zn(2+)</name>
        <dbReference type="ChEBI" id="CHEBI:29105"/>
    </cofactor>
</comment>
<evidence type="ECO:0000256" key="2">
    <source>
        <dbReference type="ARBA" id="ARBA00022723"/>
    </source>
</evidence>
<dbReference type="InterPro" id="IPR013154">
    <property type="entry name" value="ADH-like_N"/>
</dbReference>
<dbReference type="PROSITE" id="PS00059">
    <property type="entry name" value="ADH_ZINC"/>
    <property type="match status" value="1"/>
</dbReference>
<keyword evidence="4" id="KW-0560">Oxidoreductase</keyword>
<dbReference type="AlphaFoldDB" id="A0A382BEC1"/>
<dbReference type="GO" id="GO:0005829">
    <property type="term" value="C:cytosol"/>
    <property type="evidence" value="ECO:0007669"/>
    <property type="project" value="TreeGrafter"/>
</dbReference>
<dbReference type="SUPFAM" id="SSF50129">
    <property type="entry name" value="GroES-like"/>
    <property type="match status" value="1"/>
</dbReference>
<evidence type="ECO:0000259" key="6">
    <source>
        <dbReference type="Pfam" id="PF00107"/>
    </source>
</evidence>
<evidence type="ECO:0000256" key="1">
    <source>
        <dbReference type="ARBA" id="ARBA00001947"/>
    </source>
</evidence>
<keyword evidence="3" id="KW-0862">Zinc</keyword>
<dbReference type="InterPro" id="IPR002328">
    <property type="entry name" value="ADH_Zn_CS"/>
</dbReference>
<dbReference type="Pfam" id="PF08240">
    <property type="entry name" value="ADH_N"/>
    <property type="match status" value="1"/>
</dbReference>
<dbReference type="InterPro" id="IPR036291">
    <property type="entry name" value="NAD(P)-bd_dom_sf"/>
</dbReference>
<evidence type="ECO:0000256" key="5">
    <source>
        <dbReference type="ARBA" id="ARBA00023027"/>
    </source>
</evidence>
<evidence type="ECO:0000259" key="7">
    <source>
        <dbReference type="Pfam" id="PF08240"/>
    </source>
</evidence>
<evidence type="ECO:0000256" key="3">
    <source>
        <dbReference type="ARBA" id="ARBA00022833"/>
    </source>
</evidence>
<evidence type="ECO:0000256" key="4">
    <source>
        <dbReference type="ARBA" id="ARBA00023002"/>
    </source>
</evidence>
<reference evidence="8" key="1">
    <citation type="submission" date="2018-05" db="EMBL/GenBank/DDBJ databases">
        <authorList>
            <person name="Lanie J.A."/>
            <person name="Ng W.-L."/>
            <person name="Kazmierczak K.M."/>
            <person name="Andrzejewski T.M."/>
            <person name="Davidsen T.M."/>
            <person name="Wayne K.J."/>
            <person name="Tettelin H."/>
            <person name="Glass J.I."/>
            <person name="Rusch D."/>
            <person name="Podicherti R."/>
            <person name="Tsui H.-C.T."/>
            <person name="Winkler M.E."/>
        </authorList>
    </citation>
    <scope>NUCLEOTIDE SEQUENCE</scope>
</reference>